<name>V2QI23_9BACT</name>
<evidence type="ECO:0000259" key="5">
    <source>
        <dbReference type="Pfam" id="PF13525"/>
    </source>
</evidence>
<dbReference type="Pfam" id="PF13525">
    <property type="entry name" value="YfiO"/>
    <property type="match status" value="1"/>
</dbReference>
<evidence type="ECO:0000313" key="7">
    <source>
        <dbReference type="Proteomes" id="UP000017429"/>
    </source>
</evidence>
<feature type="compositionally biased region" description="Low complexity" evidence="4">
    <location>
        <begin position="291"/>
        <end position="305"/>
    </location>
</feature>
<dbReference type="Gene3D" id="1.25.40.10">
    <property type="entry name" value="Tetratricopeptide repeat domain"/>
    <property type="match status" value="1"/>
</dbReference>
<organism evidence="6 7">
    <name type="scientific">Mucispirillum schaedleri ASF457</name>
    <dbReference type="NCBI Taxonomy" id="1379858"/>
    <lineage>
        <taxon>Bacteria</taxon>
        <taxon>Pseudomonadati</taxon>
        <taxon>Deferribacterota</taxon>
        <taxon>Deferribacteres</taxon>
        <taxon>Deferribacterales</taxon>
        <taxon>Mucispirillaceae</taxon>
        <taxon>Mucispirillum</taxon>
    </lineage>
</organism>
<keyword evidence="7" id="KW-1185">Reference proteome</keyword>
<keyword evidence="3" id="KW-0998">Cell outer membrane</keyword>
<dbReference type="InterPro" id="IPR011990">
    <property type="entry name" value="TPR-like_helical_dom_sf"/>
</dbReference>
<dbReference type="Proteomes" id="UP000017429">
    <property type="component" value="Chromosome"/>
</dbReference>
<reference evidence="6" key="1">
    <citation type="journal article" date="2014" name="Genome Announc.">
        <title>Draft genome sequences of the altered schaedler flora, a defined bacterial community from gnotobiotic mice.</title>
        <authorList>
            <person name="Wannemuehler M.J."/>
            <person name="Overstreet A.M."/>
            <person name="Ward D.V."/>
            <person name="Phillips G.J."/>
        </authorList>
    </citation>
    <scope>NUCLEOTIDE SEQUENCE</scope>
    <source>
        <strain evidence="6">ASF457</strain>
    </source>
</reference>
<dbReference type="RefSeq" id="WP_023275369.1">
    <property type="nucleotide sequence ID" value="NZ_CP097562.1"/>
</dbReference>
<reference evidence="6" key="3">
    <citation type="submission" date="2022-06" db="EMBL/GenBank/DDBJ databases">
        <title>Resources to Facilitate Use of the Altered Schaedler Flora (ASF) Mouse Model to Study Microbiome Function.</title>
        <authorList>
            <person name="Proctor A."/>
            <person name="Parvinroo S."/>
            <person name="Richie T."/>
            <person name="Jia X."/>
            <person name="Lee S.T.M."/>
            <person name="Karp P.D."/>
            <person name="Paley S."/>
            <person name="Kostic A.D."/>
            <person name="Pierre J.F."/>
            <person name="Wannemuehler M.J."/>
            <person name="Phillips G.J."/>
        </authorList>
    </citation>
    <scope>NUCLEOTIDE SEQUENCE</scope>
    <source>
        <strain evidence="6">ASF457</strain>
    </source>
</reference>
<dbReference type="AlphaFoldDB" id="V2QI23"/>
<evidence type="ECO:0000256" key="1">
    <source>
        <dbReference type="ARBA" id="ARBA00022729"/>
    </source>
</evidence>
<keyword evidence="1" id="KW-0732">Signal</keyword>
<keyword evidence="2" id="KW-0472">Membrane</keyword>
<evidence type="ECO:0000256" key="3">
    <source>
        <dbReference type="ARBA" id="ARBA00023237"/>
    </source>
</evidence>
<dbReference type="KEGG" id="msch:N508_001073"/>
<dbReference type="InterPro" id="IPR017689">
    <property type="entry name" value="BamD"/>
</dbReference>
<dbReference type="EMBL" id="CP097562">
    <property type="protein sequence ID" value="USF23998.1"/>
    <property type="molecule type" value="Genomic_DNA"/>
</dbReference>
<dbReference type="PROSITE" id="PS51257">
    <property type="entry name" value="PROKAR_LIPOPROTEIN"/>
    <property type="match status" value="1"/>
</dbReference>
<dbReference type="SUPFAM" id="SSF48452">
    <property type="entry name" value="TPR-like"/>
    <property type="match status" value="1"/>
</dbReference>
<proteinExistence type="predicted"/>
<dbReference type="InterPro" id="IPR039565">
    <property type="entry name" value="BamD-like"/>
</dbReference>
<protein>
    <submittedName>
        <fullName evidence="6">Outer membrane protein assembly factor BamD</fullName>
    </submittedName>
</protein>
<evidence type="ECO:0000256" key="4">
    <source>
        <dbReference type="SAM" id="MobiDB-lite"/>
    </source>
</evidence>
<feature type="compositionally biased region" description="Basic and acidic residues" evidence="4">
    <location>
        <begin position="263"/>
        <end position="283"/>
    </location>
</feature>
<reference evidence="6" key="2">
    <citation type="submission" date="2022-05" db="EMBL/GenBank/DDBJ databases">
        <authorList>
            <person name="Proctor A.L."/>
            <person name="Phillips G.J."/>
            <person name="Wannemuehler M.J."/>
        </authorList>
    </citation>
    <scope>NUCLEOTIDE SEQUENCE</scope>
    <source>
        <strain evidence="6">ASF457</strain>
    </source>
</reference>
<evidence type="ECO:0000313" key="6">
    <source>
        <dbReference type="EMBL" id="USF23998.1"/>
    </source>
</evidence>
<dbReference type="eggNOG" id="COG4105">
    <property type="taxonomic scope" value="Bacteria"/>
</dbReference>
<evidence type="ECO:0000256" key="2">
    <source>
        <dbReference type="ARBA" id="ARBA00023136"/>
    </source>
</evidence>
<feature type="domain" description="Outer membrane lipoprotein BamD-like" evidence="5">
    <location>
        <begin position="27"/>
        <end position="201"/>
    </location>
</feature>
<feature type="region of interest" description="Disordered" evidence="4">
    <location>
        <begin position="263"/>
        <end position="313"/>
    </location>
</feature>
<sequence length="313" mass="36961">MARFLYILLIIFALYGCAKEVELDKPASYYEEMGDSLASEGKFVKAAERYEQALVRAESPEYAATIQLALADSYFLAGKYIDAIPIYEVYLEVYQGWESAKLATVRVGLAYFNLVRYASQDQTNTERALFYLEEVKNKYPDLVEEYDVDLRIQLLRERLAKKEMQIAFYYARILKPESEILRYKYVVTHYSDTIYYGEAVYKVVKLLLEKDELDEAEYYLLKLISDDKENKYVEKTQELIYKYIDKKIYRYIDKKEKERLKALKDGKSVKSNENENMEEKPEETVNEPETEVNQQENQEQPAQEENNIHNNQD</sequence>
<dbReference type="NCBIfam" id="TIGR03302">
    <property type="entry name" value="OM_YfiO"/>
    <property type="match status" value="1"/>
</dbReference>
<gene>
    <name evidence="6" type="primary">bamD</name>
    <name evidence="6" type="ORF">N508_001073</name>
</gene>
<accession>V2QI23</accession>